<evidence type="ECO:0000256" key="2">
    <source>
        <dbReference type="ARBA" id="ARBA00023239"/>
    </source>
</evidence>
<name>A0A376CV01_9CORY</name>
<keyword evidence="1" id="KW-0479">Metal-binding</keyword>
<dbReference type="CDD" id="cd03416">
    <property type="entry name" value="CbiX_SirB_N"/>
    <property type="match status" value="1"/>
</dbReference>
<dbReference type="EMBL" id="UFXP01000001">
    <property type="protein sequence ID" value="STC75522.1"/>
    <property type="molecule type" value="Genomic_DNA"/>
</dbReference>
<dbReference type="PANTHER" id="PTHR33542">
    <property type="entry name" value="SIROHYDROCHLORIN FERROCHELATASE, CHLOROPLASTIC"/>
    <property type="match status" value="1"/>
</dbReference>
<dbReference type="InterPro" id="IPR002762">
    <property type="entry name" value="CbiX-like"/>
</dbReference>
<dbReference type="GO" id="GO:0016852">
    <property type="term" value="F:sirohydrochlorin cobaltochelatase activity"/>
    <property type="evidence" value="ECO:0007669"/>
    <property type="project" value="UniProtKB-EC"/>
</dbReference>
<dbReference type="Proteomes" id="UP000254287">
    <property type="component" value="Unassembled WGS sequence"/>
</dbReference>
<dbReference type="EC" id="4.99.1.3" evidence="3"/>
<dbReference type="Gene3D" id="3.40.50.1400">
    <property type="match status" value="2"/>
</dbReference>
<dbReference type="EC" id="4.99.1.4" evidence="3"/>
<dbReference type="GO" id="GO:0051266">
    <property type="term" value="F:sirohydrochlorin ferrochelatase activity"/>
    <property type="evidence" value="ECO:0007669"/>
    <property type="project" value="UniProtKB-EC"/>
</dbReference>
<dbReference type="PANTHER" id="PTHR33542:SF5">
    <property type="entry name" value="FERROCHELATASE CHE1"/>
    <property type="match status" value="1"/>
</dbReference>
<evidence type="ECO:0000313" key="4">
    <source>
        <dbReference type="Proteomes" id="UP000254287"/>
    </source>
</evidence>
<dbReference type="Pfam" id="PF01903">
    <property type="entry name" value="CbiX"/>
    <property type="match status" value="1"/>
</dbReference>
<proteinExistence type="predicted"/>
<dbReference type="RefSeq" id="WP_115021358.1">
    <property type="nucleotide sequence ID" value="NZ_CP069533.1"/>
</dbReference>
<dbReference type="InterPro" id="IPR050963">
    <property type="entry name" value="Sirohydro_Cobaltochel/CbiX"/>
</dbReference>
<evidence type="ECO:0000256" key="1">
    <source>
        <dbReference type="ARBA" id="ARBA00022723"/>
    </source>
</evidence>
<keyword evidence="2 3" id="KW-0456">Lyase</keyword>
<reference evidence="3 4" key="1">
    <citation type="submission" date="2018-06" db="EMBL/GenBank/DDBJ databases">
        <authorList>
            <consortium name="Pathogen Informatics"/>
            <person name="Doyle S."/>
        </authorList>
    </citation>
    <scope>NUCLEOTIDE SEQUENCE [LARGE SCALE GENOMIC DNA]</scope>
    <source>
        <strain evidence="3 4">NCTC10289</strain>
    </source>
</reference>
<organism evidence="3 4">
    <name type="scientific">Corynebacterium minutissimum</name>
    <dbReference type="NCBI Taxonomy" id="38301"/>
    <lineage>
        <taxon>Bacteria</taxon>
        <taxon>Bacillati</taxon>
        <taxon>Actinomycetota</taxon>
        <taxon>Actinomycetes</taxon>
        <taxon>Mycobacteriales</taxon>
        <taxon>Corynebacteriaceae</taxon>
        <taxon>Corynebacterium</taxon>
    </lineage>
</organism>
<dbReference type="SUPFAM" id="SSF53800">
    <property type="entry name" value="Chelatase"/>
    <property type="match status" value="1"/>
</dbReference>
<dbReference type="GO" id="GO:0046872">
    <property type="term" value="F:metal ion binding"/>
    <property type="evidence" value="ECO:0007669"/>
    <property type="project" value="UniProtKB-KW"/>
</dbReference>
<gene>
    <name evidence="3" type="primary">cysY</name>
    <name evidence="3" type="ORF">NCTC10289_00704</name>
</gene>
<evidence type="ECO:0000313" key="3">
    <source>
        <dbReference type="EMBL" id="STC75522.1"/>
    </source>
</evidence>
<dbReference type="AlphaFoldDB" id="A0A376CV01"/>
<protein>
    <submittedName>
        <fullName evidence="3">Sirohydrochlorin ferrochelatase</fullName>
        <ecNumber evidence="3">4.99.1.3</ecNumber>
        <ecNumber evidence="3">4.99.1.4</ecNumber>
    </submittedName>
</protein>
<sequence length="242" mass="25378">MTALITLSHGSRHPAAAPHVEALTRAAGLLAGVAAMAAHLEFNEPTLESATQELAQRGVRDAVVVPLLFTEGYHQRVDVPAAIVSASASSGLVLRRARGLGTGEDMAQLLAAQVPAGSDKVVVYSVGSSDEQANDAVANLARRVGELTGCDAEVAYATRDARDARAAHASRSENRNREAGRIASSSHSEVVVPLFVSPGLLLDRLASHSDNPSNPQHRKVLPPLGESLADIVSRRFQEVAHA</sequence>
<accession>A0A376CV01</accession>